<dbReference type="SUPFAM" id="SSF101790">
    <property type="entry name" value="Aminomethyltransferase beta-barrel domain"/>
    <property type="match status" value="1"/>
</dbReference>
<gene>
    <name evidence="2" type="ORF">CWE06_01390</name>
</gene>
<dbReference type="InterPro" id="IPR029043">
    <property type="entry name" value="GcvT/YgfZ_C"/>
</dbReference>
<dbReference type="Pfam" id="PF21130">
    <property type="entry name" value="YgfZ_barrel"/>
    <property type="match status" value="1"/>
</dbReference>
<organism evidence="2 3">
    <name type="scientific">Aliidiomarina haloalkalitolerans</name>
    <dbReference type="NCBI Taxonomy" id="859059"/>
    <lineage>
        <taxon>Bacteria</taxon>
        <taxon>Pseudomonadati</taxon>
        <taxon>Pseudomonadota</taxon>
        <taxon>Gammaproteobacteria</taxon>
        <taxon>Alteromonadales</taxon>
        <taxon>Idiomarinaceae</taxon>
        <taxon>Aliidiomarina</taxon>
    </lineage>
</organism>
<dbReference type="SUPFAM" id="SSF103025">
    <property type="entry name" value="Folate-binding domain"/>
    <property type="match status" value="1"/>
</dbReference>
<proteinExistence type="predicted"/>
<accession>A0A432VXW3</accession>
<name>A0A432VXW3_9GAMM</name>
<protein>
    <submittedName>
        <fullName evidence="2">tRNA-modifying protein YgfZ</fullName>
    </submittedName>
</protein>
<sequence>MKLFHAVPITGNIRENISIFAIGEVFVSKFLPDLVQNASPSTAVEIEGFGLIHVAGPDADKFLQGQLTCDLNELKQDNWLFGGHCDAKGKLWSVFRALRSEHGVYLLQPTSTIAASLAQLQKFGVFSKVEITDASSLHRYILVLGQDAEEQVSAMTGIEPSQQHEQVQDIHVLQVAEHAYLLVLPASFKVQGQLNHQSWWQALHIEQGWPWLGTEHQGEFVPQMVNLDKIGGINFKKGCYIGQETVARMHYKGQNKRRLMRLEGHTDSLPTASDQLEVQIGENWRRAGAVISAVRYDNEVVAIQAVLPDELEQTAKLRIKGQESSSFTPCSHTDENGTK</sequence>
<dbReference type="InterPro" id="IPR045179">
    <property type="entry name" value="YgfZ/GcvT"/>
</dbReference>
<dbReference type="Gene3D" id="3.30.70.1400">
    <property type="entry name" value="Aminomethyltransferase beta-barrel domains"/>
    <property type="match status" value="1"/>
</dbReference>
<feature type="domain" description="tRNA-modifying protein YgfZ-like beta-barrel" evidence="1">
    <location>
        <begin position="255"/>
        <end position="321"/>
    </location>
</feature>
<dbReference type="InterPro" id="IPR048451">
    <property type="entry name" value="YgfZ_barrel"/>
</dbReference>
<dbReference type="Gene3D" id="3.30.70.1630">
    <property type="match status" value="1"/>
</dbReference>
<dbReference type="NCBIfam" id="TIGR03317">
    <property type="entry name" value="ygfZ_signature"/>
    <property type="match status" value="1"/>
</dbReference>
<comment type="caution">
    <text evidence="2">The sequence shown here is derived from an EMBL/GenBank/DDBJ whole genome shotgun (WGS) entry which is preliminary data.</text>
</comment>
<dbReference type="GO" id="GO:0016226">
    <property type="term" value="P:iron-sulfur cluster assembly"/>
    <property type="evidence" value="ECO:0007669"/>
    <property type="project" value="TreeGrafter"/>
</dbReference>
<dbReference type="PANTHER" id="PTHR22602:SF0">
    <property type="entry name" value="TRANSFERASE CAF17, MITOCHONDRIAL-RELATED"/>
    <property type="match status" value="1"/>
</dbReference>
<evidence type="ECO:0000313" key="2">
    <source>
        <dbReference type="EMBL" id="RUO21540.1"/>
    </source>
</evidence>
<evidence type="ECO:0000313" key="3">
    <source>
        <dbReference type="Proteomes" id="UP000288212"/>
    </source>
</evidence>
<dbReference type="Gene3D" id="2.40.30.160">
    <property type="match status" value="1"/>
</dbReference>
<dbReference type="PANTHER" id="PTHR22602">
    <property type="entry name" value="TRANSFERASE CAF17, MITOCHONDRIAL-RELATED"/>
    <property type="match status" value="1"/>
</dbReference>
<dbReference type="InterPro" id="IPR017703">
    <property type="entry name" value="YgfZ/GCV_T_CS"/>
</dbReference>
<dbReference type="EMBL" id="PIPI01000001">
    <property type="protein sequence ID" value="RUO21540.1"/>
    <property type="molecule type" value="Genomic_DNA"/>
</dbReference>
<dbReference type="AlphaFoldDB" id="A0A432VXW3"/>
<keyword evidence="3" id="KW-1185">Reference proteome</keyword>
<reference evidence="2 3" key="1">
    <citation type="journal article" date="2011" name="Front. Microbiol.">
        <title>Genomic signatures of strain selection and enhancement in Bacillus atrophaeus var. globigii, a historical biowarfare simulant.</title>
        <authorList>
            <person name="Gibbons H.S."/>
            <person name="Broomall S.M."/>
            <person name="McNew L.A."/>
            <person name="Daligault H."/>
            <person name="Chapman C."/>
            <person name="Bruce D."/>
            <person name="Karavis M."/>
            <person name="Krepps M."/>
            <person name="McGregor P.A."/>
            <person name="Hong C."/>
            <person name="Park K.H."/>
            <person name="Akmal A."/>
            <person name="Feldman A."/>
            <person name="Lin J.S."/>
            <person name="Chang W.E."/>
            <person name="Higgs B.W."/>
            <person name="Demirev P."/>
            <person name="Lindquist J."/>
            <person name="Liem A."/>
            <person name="Fochler E."/>
            <person name="Read T.D."/>
            <person name="Tapia R."/>
            <person name="Johnson S."/>
            <person name="Bishop-Lilly K.A."/>
            <person name="Detter C."/>
            <person name="Han C."/>
            <person name="Sozhamannan S."/>
            <person name="Rosenzweig C.N."/>
            <person name="Skowronski E.W."/>
        </authorList>
    </citation>
    <scope>NUCLEOTIDE SEQUENCE [LARGE SCALE GENOMIC DNA]</scope>
    <source>
        <strain evidence="2 3">AK5</strain>
    </source>
</reference>
<dbReference type="NCBIfam" id="NF007110">
    <property type="entry name" value="PRK09559.1"/>
    <property type="match status" value="1"/>
</dbReference>
<evidence type="ECO:0000259" key="1">
    <source>
        <dbReference type="Pfam" id="PF21130"/>
    </source>
</evidence>
<dbReference type="Proteomes" id="UP000288212">
    <property type="component" value="Unassembled WGS sequence"/>
</dbReference>